<evidence type="ECO:0008006" key="5">
    <source>
        <dbReference type="Google" id="ProtNLM"/>
    </source>
</evidence>
<gene>
    <name evidence="3" type="ORF">GCM10022381_10470</name>
</gene>
<dbReference type="Pfam" id="PF09579">
    <property type="entry name" value="Spore_YtfJ"/>
    <property type="match status" value="1"/>
</dbReference>
<keyword evidence="2" id="KW-0812">Transmembrane</keyword>
<dbReference type="InterPro" id="IPR014229">
    <property type="entry name" value="Spore_YtfJ"/>
</dbReference>
<dbReference type="Proteomes" id="UP001501803">
    <property type="component" value="Unassembled WGS sequence"/>
</dbReference>
<protein>
    <recommendedName>
        <fullName evidence="5">Sporulation protein</fullName>
    </recommendedName>
</protein>
<sequence>MTNLIVKLAENIGTIGVKAAYGEPVTVDGVTILPVAFVQFGFGAGTDGGTEDNGDDADSEERGASSSGGGGGGLSIPVGAYVTENGRARFEPNLISLLAVGIPFVWVSGHALARVIRALKR</sequence>
<evidence type="ECO:0000256" key="2">
    <source>
        <dbReference type="SAM" id="Phobius"/>
    </source>
</evidence>
<keyword evidence="4" id="KW-1185">Reference proteome</keyword>
<dbReference type="EMBL" id="BAABCN010000002">
    <property type="protein sequence ID" value="GAA3869042.1"/>
    <property type="molecule type" value="Genomic_DNA"/>
</dbReference>
<proteinExistence type="predicted"/>
<dbReference type="PANTHER" id="PTHR39162">
    <property type="entry name" value="GLL3345 PROTEIN"/>
    <property type="match status" value="1"/>
</dbReference>
<evidence type="ECO:0000313" key="3">
    <source>
        <dbReference type="EMBL" id="GAA3869042.1"/>
    </source>
</evidence>
<comment type="caution">
    <text evidence="3">The sequence shown here is derived from an EMBL/GenBank/DDBJ whole genome shotgun (WGS) entry which is preliminary data.</text>
</comment>
<organism evidence="3 4">
    <name type="scientific">Leifsonia kafniensis</name>
    <dbReference type="NCBI Taxonomy" id="475957"/>
    <lineage>
        <taxon>Bacteria</taxon>
        <taxon>Bacillati</taxon>
        <taxon>Actinomycetota</taxon>
        <taxon>Actinomycetes</taxon>
        <taxon>Micrococcales</taxon>
        <taxon>Microbacteriaceae</taxon>
        <taxon>Leifsonia</taxon>
    </lineage>
</organism>
<name>A0ABP7KA58_9MICO</name>
<feature type="region of interest" description="Disordered" evidence="1">
    <location>
        <begin position="47"/>
        <end position="75"/>
    </location>
</feature>
<evidence type="ECO:0000256" key="1">
    <source>
        <dbReference type="SAM" id="MobiDB-lite"/>
    </source>
</evidence>
<dbReference type="RefSeq" id="WP_345063007.1">
    <property type="nucleotide sequence ID" value="NZ_BAABCN010000002.1"/>
</dbReference>
<evidence type="ECO:0000313" key="4">
    <source>
        <dbReference type="Proteomes" id="UP001501803"/>
    </source>
</evidence>
<accession>A0ABP7KA58</accession>
<keyword evidence="2" id="KW-0472">Membrane</keyword>
<dbReference type="PANTHER" id="PTHR39162:SF1">
    <property type="entry name" value="SPORULATION PROTEIN YTFJ"/>
    <property type="match status" value="1"/>
</dbReference>
<keyword evidence="2" id="KW-1133">Transmembrane helix</keyword>
<reference evidence="4" key="1">
    <citation type="journal article" date="2019" name="Int. J. Syst. Evol. Microbiol.">
        <title>The Global Catalogue of Microorganisms (GCM) 10K type strain sequencing project: providing services to taxonomists for standard genome sequencing and annotation.</title>
        <authorList>
            <consortium name="The Broad Institute Genomics Platform"/>
            <consortium name="The Broad Institute Genome Sequencing Center for Infectious Disease"/>
            <person name="Wu L."/>
            <person name="Ma J."/>
        </authorList>
    </citation>
    <scope>NUCLEOTIDE SEQUENCE [LARGE SCALE GENOMIC DNA]</scope>
    <source>
        <strain evidence="4">JCM 17021</strain>
    </source>
</reference>
<feature type="transmembrane region" description="Helical" evidence="2">
    <location>
        <begin position="94"/>
        <end position="116"/>
    </location>
</feature>
<feature type="compositionally biased region" description="Acidic residues" evidence="1">
    <location>
        <begin position="49"/>
        <end position="59"/>
    </location>
</feature>